<dbReference type="InterPro" id="IPR036291">
    <property type="entry name" value="NAD(P)-bd_dom_sf"/>
</dbReference>
<dbReference type="Gene3D" id="3.40.50.720">
    <property type="entry name" value="NAD(P)-binding Rossmann-like Domain"/>
    <property type="match status" value="1"/>
</dbReference>
<dbReference type="Proteomes" id="UP000033551">
    <property type="component" value="Unassembled WGS sequence"/>
</dbReference>
<reference evidence="2 3" key="1">
    <citation type="submission" date="2015-02" db="EMBL/GenBank/DDBJ databases">
        <authorList>
            <person name="Ju K.-S."/>
            <person name="Doroghazi J.R."/>
            <person name="Metcalf W."/>
        </authorList>
    </citation>
    <scope>NUCLEOTIDE SEQUENCE [LARGE SCALE GENOMIC DNA]</scope>
    <source>
        <strain evidence="2 3">NRRL ISP-5550</strain>
    </source>
</reference>
<feature type="domain" description="Saccharopine dehydrogenase NADP binding" evidence="1">
    <location>
        <begin position="8"/>
        <end position="105"/>
    </location>
</feature>
<dbReference type="Pfam" id="PF03435">
    <property type="entry name" value="Sacchrp_dh_NADP"/>
    <property type="match status" value="1"/>
</dbReference>
<organism evidence="2 3">
    <name type="scientific">Streptomyces katrae</name>
    <dbReference type="NCBI Taxonomy" id="68223"/>
    <lineage>
        <taxon>Bacteria</taxon>
        <taxon>Bacillati</taxon>
        <taxon>Actinomycetota</taxon>
        <taxon>Actinomycetes</taxon>
        <taxon>Kitasatosporales</taxon>
        <taxon>Streptomycetaceae</taxon>
        <taxon>Streptomyces</taxon>
    </lineage>
</organism>
<dbReference type="AlphaFoldDB" id="A0A0F4J006"/>
<dbReference type="SUPFAM" id="SSF51735">
    <property type="entry name" value="NAD(P)-binding Rossmann-fold domains"/>
    <property type="match status" value="1"/>
</dbReference>
<dbReference type="EMBL" id="JZWV01000875">
    <property type="protein sequence ID" value="KJY27053.1"/>
    <property type="molecule type" value="Genomic_DNA"/>
</dbReference>
<evidence type="ECO:0000313" key="3">
    <source>
        <dbReference type="Proteomes" id="UP000033551"/>
    </source>
</evidence>
<protein>
    <submittedName>
        <fullName evidence="2">Saccharopine dehydrogenase</fullName>
    </submittedName>
</protein>
<sequence length="342" mass="35932">MNTAQQTVAIFGAYGHTARFLIDEFHERGLGLSLGGRDPVRMTALAEAHPYARTHVATVDEPGSLDALVAGAALVVNAAGPFGDTTGPLIEAALRAGIHYIDITGEQPVTRHDFETYREPLAASGLLFLPALGFFGGLPDLLATAAMGDWAAADDITVAFALDSWHPTPGTRKAGARSAGKRVTVSGGRLVPFDYGQDLPTDWDFPAPVGKQPVHALGTADQITISRHLKSPEVRAFMNEAPLADLRDPHTPAPTGASDGGRSAQSWLIDVVVTRGAERRAVSAVGRDIYAVTAPVVAEAAVRILAGRTLPGGTGSGMRAPGEVFDAEDFLSSIADITWSRR</sequence>
<keyword evidence="3" id="KW-1185">Reference proteome</keyword>
<accession>A0A0F4J006</accession>
<name>A0A0F4J006_9ACTN</name>
<dbReference type="PANTHER" id="PTHR43781">
    <property type="entry name" value="SACCHAROPINE DEHYDROGENASE"/>
    <property type="match status" value="1"/>
</dbReference>
<dbReference type="InterPro" id="IPR005097">
    <property type="entry name" value="Sacchrp_dh_NADP-bd"/>
</dbReference>
<evidence type="ECO:0000259" key="1">
    <source>
        <dbReference type="Pfam" id="PF03435"/>
    </source>
</evidence>
<comment type="caution">
    <text evidence="2">The sequence shown here is derived from an EMBL/GenBank/DDBJ whole genome shotgun (WGS) entry which is preliminary data.</text>
</comment>
<dbReference type="PATRIC" id="fig|68223.7.peg.2025"/>
<evidence type="ECO:0000313" key="2">
    <source>
        <dbReference type="EMBL" id="KJY27053.1"/>
    </source>
</evidence>
<gene>
    <name evidence="2" type="ORF">VR44_28490</name>
</gene>
<dbReference type="OrthoDB" id="4420885at2"/>
<proteinExistence type="predicted"/>
<dbReference type="PANTHER" id="PTHR43781:SF1">
    <property type="entry name" value="SACCHAROPINE DEHYDROGENASE"/>
    <property type="match status" value="1"/>
</dbReference>